<gene>
    <name evidence="1" type="ORF">UFOVP375_3</name>
</gene>
<dbReference type="EMBL" id="LR798464">
    <property type="protein sequence ID" value="CAB5238721.1"/>
    <property type="molecule type" value="Genomic_DNA"/>
</dbReference>
<sequence>MNLEHELNRSWTLFQSGVPVYKNGGRLLTNDVPLLEVTPAPGLMTPDAMALGDAPSPTFGNDFARGAVGAIAGGVRDTLQQGLNLGAELLDNQNRMDNRPEVVRDAVKDILPNIEPQSLVEGLARGGVNVISALMLTRGLGMGGSTMGNIASGAFVDALMDPEEGNLATLANEMGFKNELTAFLDNQVKPDAGAEERLRARLLGVLEGAGLGTLITSVMKGFNVIKDNPEAAAKVAAGLGAGAILSPDEAEGGFLNKVARPLKGTVTKLAKEEGETATDFVARMNREAPIVATPEEFKTLYGDIPQTSVDVASPAVVLRSAGERDFVPTLPTGDLDGTPTAASSFAQVGAYFDSLVRMNNGGAPRAWSNQEHQKQILEEAASEIRYQLTLSDPAKRDFTKKTGWGWYDEDIARTYNTAGKTMPELRMDAKRGVKVPWDGGTDNVTPAQARILAAAVGAPQSFGNPAARNADIAFQAYEVFRSTGQFPEKGIFLDDKGAIASTGKYWTQRAVSEQYIGVLNTLIREIGPAKAADWLVSEHTIGELRDLKRRAVNANGESIFKGEGTMGISGKADEVKPGAFVFGPKGGQFMGNLLGFPGTTTDMWFTRTWNRYLGTSREGIGALADTGLVEQPRNLAERRDMAGFSNMLTTQLNQDQELVNRLGRPLTERDTQAILWYFEQNLYNDVGIRVKPTSFGEGAAAYATRAKEQQGTGIQKR</sequence>
<reference evidence="1" key="1">
    <citation type="submission" date="2020-05" db="EMBL/GenBank/DDBJ databases">
        <authorList>
            <person name="Chiriac C."/>
            <person name="Salcher M."/>
            <person name="Ghai R."/>
            <person name="Kavagutti S V."/>
        </authorList>
    </citation>
    <scope>NUCLEOTIDE SEQUENCE</scope>
</reference>
<name>A0A6J7XPV0_9CAUD</name>
<protein>
    <submittedName>
        <fullName evidence="1">Uncharacterized protein</fullName>
    </submittedName>
</protein>
<proteinExistence type="predicted"/>
<accession>A0A6J7XPV0</accession>
<evidence type="ECO:0000313" key="1">
    <source>
        <dbReference type="EMBL" id="CAB5238721.1"/>
    </source>
</evidence>
<organism evidence="1">
    <name type="scientific">uncultured Caudovirales phage</name>
    <dbReference type="NCBI Taxonomy" id="2100421"/>
    <lineage>
        <taxon>Viruses</taxon>
        <taxon>Duplodnaviria</taxon>
        <taxon>Heunggongvirae</taxon>
        <taxon>Uroviricota</taxon>
        <taxon>Caudoviricetes</taxon>
        <taxon>Peduoviridae</taxon>
        <taxon>Maltschvirus</taxon>
        <taxon>Maltschvirus maltsch</taxon>
    </lineage>
</organism>